<evidence type="ECO:0000313" key="3">
    <source>
        <dbReference type="Proteomes" id="UP001151699"/>
    </source>
</evidence>
<evidence type="ECO:0000313" key="2">
    <source>
        <dbReference type="EMBL" id="KAJ6648985.1"/>
    </source>
</evidence>
<sequence>DEERDNVLKLNYWRRWLHKFQRLIEFDVSLIDNEHTFYSATADGNPEEQFIVKDRCTSYTSAQRSFIVWQILLRAKFDDTERSGIRRLLNDNALTACFPLHEGRYDVPHSSGTVFDRRKLYLEWARPSKWYKRQPICLIRKYFNDTYFCWF</sequence>
<keyword evidence="3" id="KW-1185">Reference proteome</keyword>
<proteinExistence type="predicted"/>
<dbReference type="GO" id="GO:0046983">
    <property type="term" value="F:protein dimerization activity"/>
    <property type="evidence" value="ECO:0007669"/>
    <property type="project" value="InterPro"/>
</dbReference>
<evidence type="ECO:0000259" key="1">
    <source>
        <dbReference type="Pfam" id="PF16178"/>
    </source>
</evidence>
<dbReference type="PANTHER" id="PTHR12308">
    <property type="entry name" value="ANOCTAMIN"/>
    <property type="match status" value="1"/>
</dbReference>
<feature type="non-terminal residue" evidence="2">
    <location>
        <position position="1"/>
    </location>
</feature>
<dbReference type="AlphaFoldDB" id="A0A9Q0SA18"/>
<dbReference type="Proteomes" id="UP001151699">
    <property type="component" value="Chromosome A"/>
</dbReference>
<dbReference type="InterPro" id="IPR032394">
    <property type="entry name" value="Anoct_dimer"/>
</dbReference>
<protein>
    <submittedName>
        <fullName evidence="2">Anoctamin-6</fullName>
    </submittedName>
</protein>
<dbReference type="GO" id="GO:0005886">
    <property type="term" value="C:plasma membrane"/>
    <property type="evidence" value="ECO:0007669"/>
    <property type="project" value="TreeGrafter"/>
</dbReference>
<dbReference type="GO" id="GO:0005254">
    <property type="term" value="F:chloride channel activity"/>
    <property type="evidence" value="ECO:0007669"/>
    <property type="project" value="TreeGrafter"/>
</dbReference>
<dbReference type="EMBL" id="WJQU01000001">
    <property type="protein sequence ID" value="KAJ6648985.1"/>
    <property type="molecule type" value="Genomic_DNA"/>
</dbReference>
<feature type="domain" description="Anoctamin dimerisation" evidence="1">
    <location>
        <begin position="10"/>
        <end position="136"/>
    </location>
</feature>
<reference evidence="2" key="1">
    <citation type="submission" date="2022-07" db="EMBL/GenBank/DDBJ databases">
        <authorList>
            <person name="Trinca V."/>
            <person name="Uliana J.V.C."/>
            <person name="Torres T.T."/>
            <person name="Ward R.J."/>
            <person name="Monesi N."/>
        </authorList>
    </citation>
    <scope>NUCLEOTIDE SEQUENCE</scope>
    <source>
        <strain evidence="2">HSMRA1968</strain>
        <tissue evidence="2">Whole embryos</tissue>
    </source>
</reference>
<organism evidence="2 3">
    <name type="scientific">Pseudolycoriella hygida</name>
    <dbReference type="NCBI Taxonomy" id="35572"/>
    <lineage>
        <taxon>Eukaryota</taxon>
        <taxon>Metazoa</taxon>
        <taxon>Ecdysozoa</taxon>
        <taxon>Arthropoda</taxon>
        <taxon>Hexapoda</taxon>
        <taxon>Insecta</taxon>
        <taxon>Pterygota</taxon>
        <taxon>Neoptera</taxon>
        <taxon>Endopterygota</taxon>
        <taxon>Diptera</taxon>
        <taxon>Nematocera</taxon>
        <taxon>Sciaroidea</taxon>
        <taxon>Sciaridae</taxon>
        <taxon>Pseudolycoriella</taxon>
    </lineage>
</organism>
<dbReference type="InterPro" id="IPR007632">
    <property type="entry name" value="Anoctamin"/>
</dbReference>
<dbReference type="Pfam" id="PF16178">
    <property type="entry name" value="Anoct_dimer"/>
    <property type="match status" value="1"/>
</dbReference>
<gene>
    <name evidence="2" type="primary">ANO6</name>
    <name evidence="2" type="ORF">Bhyg_04217</name>
</gene>
<accession>A0A9Q0SA18</accession>
<name>A0A9Q0SA18_9DIPT</name>
<dbReference type="PANTHER" id="PTHR12308:SF84">
    <property type="entry name" value="ANOCTAMIN"/>
    <property type="match status" value="1"/>
</dbReference>
<comment type="caution">
    <text evidence="2">The sequence shown here is derived from an EMBL/GenBank/DDBJ whole genome shotgun (WGS) entry which is preliminary data.</text>
</comment>
<dbReference type="OrthoDB" id="296386at2759"/>